<evidence type="ECO:0000313" key="3">
    <source>
        <dbReference type="Proteomes" id="UP000294902"/>
    </source>
</evidence>
<name>A0A4R3MPL6_9FIRM</name>
<keyword evidence="1" id="KW-1133">Transmembrane helix</keyword>
<feature type="transmembrane region" description="Helical" evidence="1">
    <location>
        <begin position="144"/>
        <end position="161"/>
    </location>
</feature>
<accession>A0A4R3MPL6</accession>
<dbReference type="PANTHER" id="PTHR43471">
    <property type="entry name" value="ABC TRANSPORTER PERMEASE"/>
    <property type="match status" value="1"/>
</dbReference>
<sequence length="301" mass="33145">MINPVFRKELKLTTRSWKFAMMILVYTGVIAAIGLFIFYQILENLAYSSNLQEFTMLYVVLASLQFGLILFVAPALTAGAISGERERQTLEILMSTPLRSSSILIGKLLSSISTITLLVVASTPVLALMFIFGGISIPQLFGLLGYYLVTVIFVGSVGIFVSTAFKRTTVSNVITYAIGLMLVLGTIVYAGIYIYIQSRGVNFTVPSSTPIPLYILYANPLMGFVGLIMDQLGFVGRGSPLDIFFNTTINPRDVWIANVIIELVISGVLLWVASRRLNPKMSKFVGGVRAKKRKKKNVEIE</sequence>
<dbReference type="EMBL" id="SMAL01000003">
    <property type="protein sequence ID" value="TCT15559.1"/>
    <property type="molecule type" value="Genomic_DNA"/>
</dbReference>
<dbReference type="RefSeq" id="WP_132251356.1">
    <property type="nucleotide sequence ID" value="NZ_SMAL01000003.1"/>
</dbReference>
<keyword evidence="3" id="KW-1185">Reference proteome</keyword>
<feature type="transmembrane region" description="Helical" evidence="1">
    <location>
        <begin position="104"/>
        <end position="132"/>
    </location>
</feature>
<feature type="transmembrane region" description="Helical" evidence="1">
    <location>
        <begin position="254"/>
        <end position="273"/>
    </location>
</feature>
<dbReference type="GO" id="GO:0140359">
    <property type="term" value="F:ABC-type transporter activity"/>
    <property type="evidence" value="ECO:0007669"/>
    <property type="project" value="InterPro"/>
</dbReference>
<keyword evidence="1" id="KW-0812">Transmembrane</keyword>
<dbReference type="Proteomes" id="UP000294902">
    <property type="component" value="Unassembled WGS sequence"/>
</dbReference>
<dbReference type="PANTHER" id="PTHR43471:SF12">
    <property type="entry name" value="HYPOTHETICAL MEMBRANE PROTEIN, CONSERVED"/>
    <property type="match status" value="1"/>
</dbReference>
<comment type="caution">
    <text evidence="2">The sequence shown here is derived from an EMBL/GenBank/DDBJ whole genome shotgun (WGS) entry which is preliminary data.</text>
</comment>
<keyword evidence="1" id="KW-0472">Membrane</keyword>
<feature type="transmembrane region" description="Helical" evidence="1">
    <location>
        <begin position="173"/>
        <end position="196"/>
    </location>
</feature>
<feature type="transmembrane region" description="Helical" evidence="1">
    <location>
        <begin position="21"/>
        <end position="42"/>
    </location>
</feature>
<organism evidence="2 3">
    <name type="scientific">Natranaerovirga pectinivora</name>
    <dbReference type="NCBI Taxonomy" id="682400"/>
    <lineage>
        <taxon>Bacteria</taxon>
        <taxon>Bacillati</taxon>
        <taxon>Bacillota</taxon>
        <taxon>Clostridia</taxon>
        <taxon>Lachnospirales</taxon>
        <taxon>Natranaerovirgaceae</taxon>
        <taxon>Natranaerovirga</taxon>
    </lineage>
</organism>
<evidence type="ECO:0000256" key="1">
    <source>
        <dbReference type="SAM" id="Phobius"/>
    </source>
</evidence>
<reference evidence="2 3" key="1">
    <citation type="submission" date="2019-03" db="EMBL/GenBank/DDBJ databases">
        <title>Genomic Encyclopedia of Type Strains, Phase IV (KMG-IV): sequencing the most valuable type-strain genomes for metagenomic binning, comparative biology and taxonomic classification.</title>
        <authorList>
            <person name="Goeker M."/>
        </authorList>
    </citation>
    <scope>NUCLEOTIDE SEQUENCE [LARGE SCALE GENOMIC DNA]</scope>
    <source>
        <strain evidence="2 3">DSM 24629</strain>
    </source>
</reference>
<dbReference type="OrthoDB" id="9815855at2"/>
<dbReference type="GO" id="GO:0005886">
    <property type="term" value="C:plasma membrane"/>
    <property type="evidence" value="ECO:0007669"/>
    <property type="project" value="UniProtKB-SubCell"/>
</dbReference>
<gene>
    <name evidence="2" type="ORF">EDC18_103265</name>
</gene>
<feature type="transmembrane region" description="Helical" evidence="1">
    <location>
        <begin position="54"/>
        <end position="83"/>
    </location>
</feature>
<dbReference type="Pfam" id="PF12679">
    <property type="entry name" value="ABC2_membrane_2"/>
    <property type="match status" value="1"/>
</dbReference>
<evidence type="ECO:0000313" key="2">
    <source>
        <dbReference type="EMBL" id="TCT15559.1"/>
    </source>
</evidence>
<protein>
    <submittedName>
        <fullName evidence="2">ABC-type transport system involved in multi-copper enzyme maturation permease subunit</fullName>
    </submittedName>
</protein>
<proteinExistence type="predicted"/>
<dbReference type="AlphaFoldDB" id="A0A4R3MPL6"/>